<dbReference type="InterPro" id="IPR010259">
    <property type="entry name" value="S8pro/Inhibitor_I9"/>
</dbReference>
<evidence type="ECO:0000256" key="1">
    <source>
        <dbReference type="ARBA" id="ARBA00011073"/>
    </source>
</evidence>
<accession>A0A6I2M9Q9</accession>
<evidence type="ECO:0000256" key="10">
    <source>
        <dbReference type="RuleBase" id="RU003355"/>
    </source>
</evidence>
<dbReference type="Gene3D" id="3.50.30.30">
    <property type="match status" value="1"/>
</dbReference>
<evidence type="ECO:0000313" key="14">
    <source>
        <dbReference type="Proteomes" id="UP000441585"/>
    </source>
</evidence>
<evidence type="ECO:0000313" key="13">
    <source>
        <dbReference type="EMBL" id="MRX53161.1"/>
    </source>
</evidence>
<dbReference type="EMBL" id="WKKF01000001">
    <property type="protein sequence ID" value="MRX53161.1"/>
    <property type="molecule type" value="Genomic_DNA"/>
</dbReference>
<dbReference type="PROSITE" id="PS00138">
    <property type="entry name" value="SUBTILASE_SER"/>
    <property type="match status" value="1"/>
</dbReference>
<evidence type="ECO:0000256" key="8">
    <source>
        <dbReference type="PIRSR" id="PIRSR615500-1"/>
    </source>
</evidence>
<evidence type="ECO:0000256" key="6">
    <source>
        <dbReference type="ARBA" id="ARBA00022801"/>
    </source>
</evidence>
<organism evidence="13 14">
    <name type="scientific">Metabacillus idriensis</name>
    <dbReference type="NCBI Taxonomy" id="324768"/>
    <lineage>
        <taxon>Bacteria</taxon>
        <taxon>Bacillati</taxon>
        <taxon>Bacillota</taxon>
        <taxon>Bacilli</taxon>
        <taxon>Bacillales</taxon>
        <taxon>Bacillaceae</taxon>
        <taxon>Metabacillus</taxon>
    </lineage>
</organism>
<dbReference type="PRINTS" id="PR00723">
    <property type="entry name" value="SUBTILISIN"/>
</dbReference>
<keyword evidence="5 11" id="KW-0732">Signal</keyword>
<dbReference type="Gene3D" id="3.40.50.200">
    <property type="entry name" value="Peptidase S8/S53 domain"/>
    <property type="match status" value="1"/>
</dbReference>
<dbReference type="Pfam" id="PF00404">
    <property type="entry name" value="Dockerin_1"/>
    <property type="match status" value="1"/>
</dbReference>
<dbReference type="InterPro" id="IPR034213">
    <property type="entry name" value="S8_Vpr-like"/>
</dbReference>
<evidence type="ECO:0000256" key="9">
    <source>
        <dbReference type="PROSITE-ProRule" id="PRU01240"/>
    </source>
</evidence>
<keyword evidence="3" id="KW-0964">Secreted</keyword>
<comment type="caution">
    <text evidence="13">The sequence shown here is derived from an EMBL/GenBank/DDBJ whole genome shotgun (WGS) entry which is preliminary data.</text>
</comment>
<evidence type="ECO:0000256" key="3">
    <source>
        <dbReference type="ARBA" id="ARBA00022525"/>
    </source>
</evidence>
<dbReference type="Pfam" id="PF02225">
    <property type="entry name" value="PA"/>
    <property type="match status" value="1"/>
</dbReference>
<keyword evidence="14" id="KW-1185">Reference proteome</keyword>
<dbReference type="InterPro" id="IPR003137">
    <property type="entry name" value="PA_domain"/>
</dbReference>
<feature type="domain" description="Dockerin" evidence="12">
    <location>
        <begin position="1266"/>
        <end position="1330"/>
    </location>
</feature>
<dbReference type="CDD" id="cd02133">
    <property type="entry name" value="PA_C5a_like"/>
    <property type="match status" value="1"/>
</dbReference>
<dbReference type="InterPro" id="IPR046450">
    <property type="entry name" value="PA_dom_sf"/>
</dbReference>
<dbReference type="PROSITE" id="PS00136">
    <property type="entry name" value="SUBTILASE_ASP"/>
    <property type="match status" value="1"/>
</dbReference>
<dbReference type="SUPFAM" id="SSF63446">
    <property type="entry name" value="Type I dockerin domain"/>
    <property type="match status" value="1"/>
</dbReference>
<dbReference type="Gene3D" id="2.60.40.4130">
    <property type="match status" value="1"/>
</dbReference>
<dbReference type="InterPro" id="IPR023827">
    <property type="entry name" value="Peptidase_S8_Asp-AS"/>
</dbReference>
<dbReference type="InterPro" id="IPR023828">
    <property type="entry name" value="Peptidase_S8_Ser-AS"/>
</dbReference>
<dbReference type="Proteomes" id="UP000441585">
    <property type="component" value="Unassembled WGS sequence"/>
</dbReference>
<dbReference type="PANTHER" id="PTHR43806:SF65">
    <property type="entry name" value="SERINE PROTEASE APRX"/>
    <property type="match status" value="1"/>
</dbReference>
<dbReference type="InterPro" id="IPR037045">
    <property type="entry name" value="S8pro/Inhibitor_I9_sf"/>
</dbReference>
<dbReference type="PROSITE" id="PS51892">
    <property type="entry name" value="SUBTILASE"/>
    <property type="match status" value="1"/>
</dbReference>
<name>A0A6I2M9Q9_9BACI</name>
<dbReference type="RefSeq" id="WP_154318064.1">
    <property type="nucleotide sequence ID" value="NZ_CAJGAA010000001.1"/>
</dbReference>
<dbReference type="InterPro" id="IPR050131">
    <property type="entry name" value="Peptidase_S8_subtilisin-like"/>
</dbReference>
<evidence type="ECO:0000256" key="2">
    <source>
        <dbReference type="ARBA" id="ARBA00022512"/>
    </source>
</evidence>
<dbReference type="PROSITE" id="PS00137">
    <property type="entry name" value="SUBTILASE_HIS"/>
    <property type="match status" value="1"/>
</dbReference>
<keyword evidence="4 9" id="KW-0645">Protease</keyword>
<protein>
    <submittedName>
        <fullName evidence="13">S8 family serine peptidase</fullName>
    </submittedName>
</protein>
<dbReference type="GO" id="GO:0004252">
    <property type="term" value="F:serine-type endopeptidase activity"/>
    <property type="evidence" value="ECO:0007669"/>
    <property type="project" value="UniProtKB-UniRule"/>
</dbReference>
<dbReference type="GO" id="GO:0000272">
    <property type="term" value="P:polysaccharide catabolic process"/>
    <property type="evidence" value="ECO:0007669"/>
    <property type="project" value="InterPro"/>
</dbReference>
<dbReference type="InterPro" id="IPR036439">
    <property type="entry name" value="Dockerin_dom_sf"/>
</dbReference>
<evidence type="ECO:0000256" key="11">
    <source>
        <dbReference type="SAM" id="SignalP"/>
    </source>
</evidence>
<reference evidence="13 14" key="1">
    <citation type="submission" date="2019-11" db="EMBL/GenBank/DDBJ databases">
        <title>Bacillus idriensis genome.</title>
        <authorList>
            <person name="Konopka E.N."/>
            <person name="Newman J.D."/>
        </authorList>
    </citation>
    <scope>NUCLEOTIDE SEQUENCE [LARGE SCALE GENOMIC DNA]</scope>
    <source>
        <strain evidence="13 14">DSM 19097</strain>
    </source>
</reference>
<dbReference type="GO" id="GO:0004553">
    <property type="term" value="F:hydrolase activity, hydrolyzing O-glycosyl compounds"/>
    <property type="evidence" value="ECO:0007669"/>
    <property type="project" value="InterPro"/>
</dbReference>
<dbReference type="GO" id="GO:0006508">
    <property type="term" value="P:proteolysis"/>
    <property type="evidence" value="ECO:0007669"/>
    <property type="project" value="UniProtKB-KW"/>
</dbReference>
<keyword evidence="2" id="KW-0134">Cell wall</keyword>
<dbReference type="PROSITE" id="PS51766">
    <property type="entry name" value="DOCKERIN"/>
    <property type="match status" value="1"/>
</dbReference>
<dbReference type="InterPro" id="IPR015500">
    <property type="entry name" value="Peptidase_S8_subtilisin-rel"/>
</dbReference>
<evidence type="ECO:0000259" key="12">
    <source>
        <dbReference type="PROSITE" id="PS51766"/>
    </source>
</evidence>
<dbReference type="InterPro" id="IPR000209">
    <property type="entry name" value="Peptidase_S8/S53_dom"/>
</dbReference>
<feature type="active site" description="Charge relay system" evidence="8 9">
    <location>
        <position position="595"/>
    </location>
</feature>
<proteinExistence type="inferred from homology"/>
<comment type="similarity">
    <text evidence="1 9 10">Belongs to the peptidase S8 family.</text>
</comment>
<dbReference type="Pfam" id="PF05922">
    <property type="entry name" value="Inhibitor_I9"/>
    <property type="match status" value="1"/>
</dbReference>
<keyword evidence="6 9" id="KW-0378">Hydrolase</keyword>
<dbReference type="InterPro" id="IPR016134">
    <property type="entry name" value="Dockerin_dom"/>
</dbReference>
<feature type="active site" description="Charge relay system" evidence="8 9">
    <location>
        <position position="278"/>
    </location>
</feature>
<dbReference type="Gene3D" id="3.30.70.80">
    <property type="entry name" value="Peptidase S8 propeptide/proteinase inhibitor I9"/>
    <property type="match status" value="1"/>
</dbReference>
<dbReference type="PANTHER" id="PTHR43806">
    <property type="entry name" value="PEPTIDASE S8"/>
    <property type="match status" value="1"/>
</dbReference>
<dbReference type="Pfam" id="PF00082">
    <property type="entry name" value="Peptidase_S8"/>
    <property type="match status" value="1"/>
</dbReference>
<feature type="signal peptide" evidence="11">
    <location>
        <begin position="1"/>
        <end position="28"/>
    </location>
</feature>
<dbReference type="InterPro" id="IPR002105">
    <property type="entry name" value="Dockerin_1_rpt"/>
</dbReference>
<sequence>MKVKSIGKKVAVLALSAGLLASPFNTYSAPVKAEAWKAEDILSTLTAEQRLALKQLELNDQTGLQGFQPSELLTDEEVSVIVQFHSKPSKVAFLDAEVKGKKLTKENAQAQVEKEHKTFKEDVQKYISSVNGKKASPKITRSYKTAFNGVAMKLPASQVEDLTKSAAVKAVFKDQTYTVDPIQKNLPQDVEREITTSVESLPFLKVDKLHDEGITGEGIKVGVLDTGIDYNHPDLKDAYKGGYDFVDNDADPMEATYEDWKNSKQPEFQGGSSYYTSHGTHVSGTIAGQNANDSEVSVKGVAPDSDLYSYRVLGPYGSGTTETVLAGIDQAVQDGMDVINLSLGAPVNDPYFPTSTAINYAVLNGVTAVVSAGNNGPNDFTLGSPGTAALALTVGASDVPVSQTLFTGKTADGWTSEIVSMARGFADQFASLEGESLELADVGLGGAQDYKNKNVQGKIAFVQRGGATLNDKVKLAKLNGAKAVIMYNNADDHVGFNLGESTDFVPAFSMTKADGEKLKAAITAGNTAYTFTNLKETFTKGDMLADFSSRGPVTKNYEMKPEIVAPGVSVLSTYPAYKDNPGEYKYAYARLSGTSMASPFTAGAAALLLGENPDLEPAEIKTILMNSADPLSENYSVFEVGAGRIDPYQALHGQIKIQVNDETLLPEGEDLVTIKNQTGGLSFDNQVVMEGESVRVKKSLDITLSSEKKKTFDVQMTENVQAKTNSLKENGVTVHVDKEISVTKKKKVNITLKMPKTAKGGIYEGYLLLTNKNDKNEAYRVPFSVKKSEEGFNNLDLLTPSITTPFFNHAYDGYRISTAMVQFSTSSPIDSMDVILQDAKTGTDLGLIGTLDMTAALDDTSYFLNAFNGTYYAFTGDKKQPVSEESSIAQPGHYKMKFVYTLPSGKSKTIDHDLFIDIDAPSVKSSLDGDSPFIEYQPGQATYPFELEITDKNVQNMQNAGLDMDQSSNFMVYTYGFPFPHGPVYMDSKGKLVDEVAMDENAKSLSFNVIGYDKAGNQAKWKEYFFVKEGTPNTYAKHKTEVARSGDILTASLVLDNLEGVKEAVWTFGKKNTIKHVNLLEANLTDELSGKATLDVSGDQIKVTFNDEMKFDQKSIVDVKVKVQDEIFYPIGYIDPTAKIIDADNKTAELLHGGSRFNLKPSFNRVQGYLSPEGYYVDNGSGGFTGNRDWSKVGASVKLTNSSGDVFDASNLFDGNARFTMEKLPLSKDPYTFEVKVPGHFMTVSKESIGFEYKGVLYGKSTSVHSELTAGDVNQDNVIDVLDAIAIQEAWNTNNRAADIDFNGTVDSKDISYVKKNYFLQNSDVENAPAPTKTKDGKTLESILKELGVN</sequence>
<dbReference type="InterPro" id="IPR036852">
    <property type="entry name" value="Peptidase_S8/S53_dom_sf"/>
</dbReference>
<feature type="active site" description="Charge relay system" evidence="8 9">
    <location>
        <position position="225"/>
    </location>
</feature>
<evidence type="ECO:0000256" key="4">
    <source>
        <dbReference type="ARBA" id="ARBA00022670"/>
    </source>
</evidence>
<gene>
    <name evidence="13" type="ORF">GJU41_04195</name>
</gene>
<dbReference type="SUPFAM" id="SSF52025">
    <property type="entry name" value="PA domain"/>
    <property type="match status" value="1"/>
</dbReference>
<keyword evidence="7 9" id="KW-0720">Serine protease</keyword>
<evidence type="ECO:0000256" key="7">
    <source>
        <dbReference type="ARBA" id="ARBA00022825"/>
    </source>
</evidence>
<dbReference type="InterPro" id="IPR022398">
    <property type="entry name" value="Peptidase_S8_His-AS"/>
</dbReference>
<evidence type="ECO:0000256" key="5">
    <source>
        <dbReference type="ARBA" id="ARBA00022729"/>
    </source>
</evidence>
<feature type="chain" id="PRO_5026355843" evidence="11">
    <location>
        <begin position="29"/>
        <end position="1350"/>
    </location>
</feature>
<dbReference type="SUPFAM" id="SSF52743">
    <property type="entry name" value="Subtilisin-like"/>
    <property type="match status" value="1"/>
</dbReference>
<dbReference type="CDD" id="cd07474">
    <property type="entry name" value="Peptidases_S8_subtilisin_Vpr-like"/>
    <property type="match status" value="1"/>
</dbReference>